<dbReference type="Proteomes" id="UP000290848">
    <property type="component" value="Unassembled WGS sequence"/>
</dbReference>
<evidence type="ECO:0000256" key="1">
    <source>
        <dbReference type="SAM" id="SignalP"/>
    </source>
</evidence>
<comment type="caution">
    <text evidence="2">The sequence shown here is derived from an EMBL/GenBank/DDBJ whole genome shotgun (WGS) entry which is preliminary data.</text>
</comment>
<organism evidence="2 3">
    <name type="scientific">Arcticibacter tournemirensis</name>
    <dbReference type="NCBI Taxonomy" id="699437"/>
    <lineage>
        <taxon>Bacteria</taxon>
        <taxon>Pseudomonadati</taxon>
        <taxon>Bacteroidota</taxon>
        <taxon>Sphingobacteriia</taxon>
        <taxon>Sphingobacteriales</taxon>
        <taxon>Sphingobacteriaceae</taxon>
        <taxon>Arcticibacter</taxon>
    </lineage>
</organism>
<dbReference type="NCBIfam" id="TIGR03512">
    <property type="entry name" value="GldD_lipo"/>
    <property type="match status" value="1"/>
</dbReference>
<reference evidence="2 3" key="1">
    <citation type="submission" date="2018-12" db="EMBL/GenBank/DDBJ databases">
        <title>The Draft Genome Sequence of the Soil Bacterium Pedobacter tournemirensis R1.</title>
        <authorList>
            <person name="He J."/>
        </authorList>
    </citation>
    <scope>NUCLEOTIDE SEQUENCE [LARGE SCALE GENOMIC DNA]</scope>
    <source>
        <strain evidence="2 3">R1</strain>
    </source>
</reference>
<proteinExistence type="predicted"/>
<dbReference type="PROSITE" id="PS51257">
    <property type="entry name" value="PROKAR_LIPOPROTEIN"/>
    <property type="match status" value="1"/>
</dbReference>
<name>A0A4V1KIT3_9SPHI</name>
<evidence type="ECO:0000313" key="3">
    <source>
        <dbReference type="Proteomes" id="UP000290848"/>
    </source>
</evidence>
<sequence length="201" mass="23181">MGNLEQRINLAVLLCLLSVALTSCNSCGDDSYSPKPRGFYRLQFPAKAYQEYSGPCPYTFKYPTYSRILRDSSRDAQPCWINIDFPQLNGKIHLSYHPVTSQKVFNELVEDSRTFAFKHTVKATSIDEARIMYSQKKVYGLYYTIEGNTASSVQFFLTDSTRHYLRGALYFNEAPRIDSIKPVLDFVKKDIDVMIKSFTWK</sequence>
<dbReference type="Pfam" id="PF25593">
    <property type="entry name" value="GldD_lipo"/>
    <property type="match status" value="1"/>
</dbReference>
<keyword evidence="1" id="KW-0732">Signal</keyword>
<dbReference type="AlphaFoldDB" id="A0A4V1KIT3"/>
<dbReference type="RefSeq" id="WP_128768040.1">
    <property type="nucleotide sequence ID" value="NZ_RXOC01000002.1"/>
</dbReference>
<protein>
    <submittedName>
        <fullName evidence="2">Gliding motility lipoprotein GldD</fullName>
    </submittedName>
</protein>
<feature type="signal peptide" evidence="1">
    <location>
        <begin position="1"/>
        <end position="28"/>
    </location>
</feature>
<dbReference type="EMBL" id="RXOC01000002">
    <property type="protein sequence ID" value="RXF71792.1"/>
    <property type="molecule type" value="Genomic_DNA"/>
</dbReference>
<feature type="chain" id="PRO_5020400221" evidence="1">
    <location>
        <begin position="29"/>
        <end position="201"/>
    </location>
</feature>
<dbReference type="InterPro" id="IPR019850">
    <property type="entry name" value="GldD-like"/>
</dbReference>
<gene>
    <name evidence="2" type="primary">gldD</name>
    <name evidence="2" type="ORF">EKH83_03645</name>
</gene>
<accession>A0A4V1KIT3</accession>
<keyword evidence="2" id="KW-0449">Lipoprotein</keyword>
<evidence type="ECO:0000313" key="2">
    <source>
        <dbReference type="EMBL" id="RXF71792.1"/>
    </source>
</evidence>